<evidence type="ECO:0000256" key="2">
    <source>
        <dbReference type="ARBA" id="ARBA00022525"/>
    </source>
</evidence>
<proteinExistence type="inferred from homology"/>
<dbReference type="GO" id="GO:0030682">
    <property type="term" value="P:symbiont-mediated perturbation of host defenses"/>
    <property type="evidence" value="ECO:0007669"/>
    <property type="project" value="InterPro"/>
</dbReference>
<evidence type="ECO:0000256" key="1">
    <source>
        <dbReference type="ARBA" id="ARBA00004613"/>
    </source>
</evidence>
<evidence type="ECO:0000256" key="3">
    <source>
        <dbReference type="ARBA" id="ARBA00022729"/>
    </source>
</evidence>
<dbReference type="Proteomes" id="UP001152798">
    <property type="component" value="Chromosome 6"/>
</dbReference>
<sequence length="200" mass="22928">MTDQWDRCTKERSYRSTTSNKYTRTCIILFLFAFCITSKANNFHDLELQENFNPKKFFTGIWYETQRLNKTLTNWGSCLKIESSVVLDKIQFTTSAYIPFLFSRKSFKSSTKLGNGNKPNFLVSISALSWNISVISTDYDNYALASSRSINKSLQSSTSAFPEIMIIFRRNKNDKGHVQEIENAAVKSGISYHDLSVLNC</sequence>
<name>A0A9P0HMX3_NEZVI</name>
<keyword evidence="3" id="KW-0732">Signal</keyword>
<comment type="subcellular location">
    <subcellularLocation>
        <location evidence="1">Secreted</location>
    </subcellularLocation>
</comment>
<dbReference type="OrthoDB" id="565904at2759"/>
<evidence type="ECO:0000313" key="6">
    <source>
        <dbReference type="Proteomes" id="UP001152798"/>
    </source>
</evidence>
<evidence type="ECO:0008006" key="7">
    <source>
        <dbReference type="Google" id="ProtNLM"/>
    </source>
</evidence>
<gene>
    <name evidence="5" type="ORF">NEZAVI_LOCUS13016</name>
</gene>
<evidence type="ECO:0000313" key="5">
    <source>
        <dbReference type="EMBL" id="CAH1404644.1"/>
    </source>
</evidence>
<dbReference type="Pfam" id="PF03973">
    <property type="entry name" value="Triabin"/>
    <property type="match status" value="1"/>
</dbReference>
<dbReference type="Gene3D" id="2.40.128.20">
    <property type="match status" value="1"/>
</dbReference>
<dbReference type="InterPro" id="IPR012674">
    <property type="entry name" value="Calycin"/>
</dbReference>
<protein>
    <recommendedName>
        <fullName evidence="7">Lipocalin/cytosolic fatty-acid binding domain-containing protein</fullName>
    </recommendedName>
</protein>
<dbReference type="InterPro" id="IPR005657">
    <property type="entry name" value="Triabi/Procalin"/>
</dbReference>
<keyword evidence="2" id="KW-0964">Secreted</keyword>
<reference evidence="5" key="1">
    <citation type="submission" date="2022-01" db="EMBL/GenBank/DDBJ databases">
        <authorList>
            <person name="King R."/>
        </authorList>
    </citation>
    <scope>NUCLEOTIDE SEQUENCE</scope>
</reference>
<organism evidence="5 6">
    <name type="scientific">Nezara viridula</name>
    <name type="common">Southern green stink bug</name>
    <name type="synonym">Cimex viridulus</name>
    <dbReference type="NCBI Taxonomy" id="85310"/>
    <lineage>
        <taxon>Eukaryota</taxon>
        <taxon>Metazoa</taxon>
        <taxon>Ecdysozoa</taxon>
        <taxon>Arthropoda</taxon>
        <taxon>Hexapoda</taxon>
        <taxon>Insecta</taxon>
        <taxon>Pterygota</taxon>
        <taxon>Neoptera</taxon>
        <taxon>Paraneoptera</taxon>
        <taxon>Hemiptera</taxon>
        <taxon>Heteroptera</taxon>
        <taxon>Panheteroptera</taxon>
        <taxon>Pentatomomorpha</taxon>
        <taxon>Pentatomoidea</taxon>
        <taxon>Pentatomidae</taxon>
        <taxon>Pentatominae</taxon>
        <taxon>Nezara</taxon>
    </lineage>
</organism>
<keyword evidence="6" id="KW-1185">Reference proteome</keyword>
<dbReference type="EMBL" id="OV725082">
    <property type="protein sequence ID" value="CAH1404644.1"/>
    <property type="molecule type" value="Genomic_DNA"/>
</dbReference>
<accession>A0A9P0HMX3</accession>
<evidence type="ECO:0000256" key="4">
    <source>
        <dbReference type="ARBA" id="ARBA00034121"/>
    </source>
</evidence>
<dbReference type="GO" id="GO:0005576">
    <property type="term" value="C:extracellular region"/>
    <property type="evidence" value="ECO:0007669"/>
    <property type="project" value="UniProtKB-SubCell"/>
</dbReference>
<dbReference type="AlphaFoldDB" id="A0A9P0HMX3"/>
<dbReference type="SUPFAM" id="SSF50814">
    <property type="entry name" value="Lipocalins"/>
    <property type="match status" value="1"/>
</dbReference>
<comment type="similarity">
    <text evidence="4">Belongs to the calycin superfamily. Triabin family.</text>
</comment>